<dbReference type="GO" id="GO:0005576">
    <property type="term" value="C:extracellular region"/>
    <property type="evidence" value="ECO:0007669"/>
    <property type="project" value="UniProtKB-SubCell"/>
</dbReference>
<organism evidence="12 13">
    <name type="scientific">Plakobranchus ocellatus</name>
    <dbReference type="NCBI Taxonomy" id="259542"/>
    <lineage>
        <taxon>Eukaryota</taxon>
        <taxon>Metazoa</taxon>
        <taxon>Spiralia</taxon>
        <taxon>Lophotrochozoa</taxon>
        <taxon>Mollusca</taxon>
        <taxon>Gastropoda</taxon>
        <taxon>Heterobranchia</taxon>
        <taxon>Euthyneura</taxon>
        <taxon>Panpulmonata</taxon>
        <taxon>Sacoglossa</taxon>
        <taxon>Placobranchoidea</taxon>
        <taxon>Plakobranchidae</taxon>
        <taxon>Plakobranchus</taxon>
    </lineage>
</organism>
<name>A0AAV4A2F9_9GAST</name>
<keyword evidence="3" id="KW-0964">Secreted</keyword>
<dbReference type="CDD" id="cd03141">
    <property type="entry name" value="GATase1_Hsp31_like"/>
    <property type="match status" value="1"/>
</dbReference>
<evidence type="ECO:0000313" key="13">
    <source>
        <dbReference type="Proteomes" id="UP000735302"/>
    </source>
</evidence>
<evidence type="ECO:0000256" key="4">
    <source>
        <dbReference type="ARBA" id="ARBA00022729"/>
    </source>
</evidence>
<dbReference type="GO" id="GO:0019172">
    <property type="term" value="F:glyoxalase III activity"/>
    <property type="evidence" value="ECO:0007669"/>
    <property type="project" value="TreeGrafter"/>
</dbReference>
<dbReference type="AlphaFoldDB" id="A0AAV4A2F9"/>
<gene>
    <name evidence="12" type="ORF">PoB_002756700</name>
</gene>
<evidence type="ECO:0000256" key="2">
    <source>
        <dbReference type="ARBA" id="ARBA00004613"/>
    </source>
</evidence>
<dbReference type="EMBL" id="BLXT01003184">
    <property type="protein sequence ID" value="GFO01062.1"/>
    <property type="molecule type" value="Genomic_DNA"/>
</dbReference>
<reference evidence="12 13" key="1">
    <citation type="journal article" date="2021" name="Elife">
        <title>Chloroplast acquisition without the gene transfer in kleptoplastic sea slugs, Plakobranchus ocellatus.</title>
        <authorList>
            <person name="Maeda T."/>
            <person name="Takahashi S."/>
            <person name="Yoshida T."/>
            <person name="Shimamura S."/>
            <person name="Takaki Y."/>
            <person name="Nagai Y."/>
            <person name="Toyoda A."/>
            <person name="Suzuki Y."/>
            <person name="Arimoto A."/>
            <person name="Ishii H."/>
            <person name="Satoh N."/>
            <person name="Nishiyama T."/>
            <person name="Hasebe M."/>
            <person name="Maruyama T."/>
            <person name="Minagawa J."/>
            <person name="Obokata J."/>
            <person name="Shigenobu S."/>
        </authorList>
    </citation>
    <scope>NUCLEOTIDE SEQUENCE [LARGE SCALE GENOMIC DNA]</scope>
</reference>
<evidence type="ECO:0000256" key="1">
    <source>
        <dbReference type="ARBA" id="ARBA00004412"/>
    </source>
</evidence>
<dbReference type="InterPro" id="IPR050325">
    <property type="entry name" value="Prot/Nucl_acid_deglycase"/>
</dbReference>
<protein>
    <recommendedName>
        <fullName evidence="6">Glutamine amidotransferase-like class 1 domain-containing protein 1</fullName>
    </recommendedName>
    <alternativeName>
        <fullName evidence="8">Ferry endosomal RAB5 effector complex subunit 5</fullName>
    </alternativeName>
    <alternativeName>
        <fullName evidence="7">Parkinson disease 7 domain-containing protein 1</fullName>
    </alternativeName>
</protein>
<accession>A0AAV4A2F9</accession>
<dbReference type="Proteomes" id="UP000735302">
    <property type="component" value="Unassembled WGS sequence"/>
</dbReference>
<keyword evidence="4 11" id="KW-0732">Signal</keyword>
<keyword evidence="5" id="KW-0967">Endosome</keyword>
<evidence type="ECO:0000313" key="12">
    <source>
        <dbReference type="EMBL" id="GFO01062.1"/>
    </source>
</evidence>
<dbReference type="GO" id="GO:0005769">
    <property type="term" value="C:early endosome"/>
    <property type="evidence" value="ECO:0007669"/>
    <property type="project" value="UniProtKB-SubCell"/>
</dbReference>
<dbReference type="InterPro" id="IPR029062">
    <property type="entry name" value="Class_I_gatase-like"/>
</dbReference>
<dbReference type="GO" id="GO:0019243">
    <property type="term" value="P:methylglyoxal catabolic process to D-lactate via S-lactoyl-glutathione"/>
    <property type="evidence" value="ECO:0007669"/>
    <property type="project" value="TreeGrafter"/>
</dbReference>
<comment type="caution">
    <text evidence="12">The sequence shown here is derived from an EMBL/GenBank/DDBJ whole genome shotgun (WGS) entry which is preliminary data.</text>
</comment>
<feature type="signal peptide" evidence="11">
    <location>
        <begin position="1"/>
        <end position="20"/>
    </location>
</feature>
<evidence type="ECO:0000256" key="3">
    <source>
        <dbReference type="ARBA" id="ARBA00022525"/>
    </source>
</evidence>
<comment type="function">
    <text evidence="9">Component of the FERRY complex (Five-subunit Endosomal Rab5 and RNA/ribosome intermediary). The FERRY complex directly interacts with mRNAs and RAB5A, and functions as a RAB5A effector involved in the localization and the distribution of specific mRNAs most likely by mediating their endosomal transport. The complex recruits mRNAs and ribosomes to early endosomes through direct mRNA-interaction.</text>
</comment>
<proteinExistence type="predicted"/>
<evidence type="ECO:0000256" key="8">
    <source>
        <dbReference type="ARBA" id="ARBA00044823"/>
    </source>
</evidence>
<dbReference type="SUPFAM" id="SSF52317">
    <property type="entry name" value="Class I glutamine amidotransferase-like"/>
    <property type="match status" value="1"/>
</dbReference>
<evidence type="ECO:0000256" key="7">
    <source>
        <dbReference type="ARBA" id="ARBA00042130"/>
    </source>
</evidence>
<evidence type="ECO:0000256" key="11">
    <source>
        <dbReference type="SAM" id="SignalP"/>
    </source>
</evidence>
<feature type="compositionally biased region" description="Gly residues" evidence="10">
    <location>
        <begin position="223"/>
        <end position="239"/>
    </location>
</feature>
<dbReference type="PANTHER" id="PTHR48094:SF18">
    <property type="entry name" value="GLUTAMINE AMIDOTRANSFERASE-LIKE CLASS 1 DOMAIN-CONTAINING PROTEIN 1"/>
    <property type="match status" value="1"/>
</dbReference>
<evidence type="ECO:0000256" key="5">
    <source>
        <dbReference type="ARBA" id="ARBA00022753"/>
    </source>
</evidence>
<evidence type="ECO:0000256" key="9">
    <source>
        <dbReference type="ARBA" id="ARBA00045408"/>
    </source>
</evidence>
<feature type="region of interest" description="Disordered" evidence="10">
    <location>
        <begin position="223"/>
        <end position="246"/>
    </location>
</feature>
<dbReference type="Gene3D" id="3.40.50.880">
    <property type="match status" value="1"/>
</dbReference>
<feature type="chain" id="PRO_5043988415" description="Glutamine amidotransferase-like class 1 domain-containing protein 1" evidence="11">
    <location>
        <begin position="21"/>
        <end position="257"/>
    </location>
</feature>
<sequence>MASRGSCLVVISSAVEGVSAGPFMQACTLVNQSFAIQLASPSGRQAEYVNQDDNNRRWFNEFRSKASSTPISLDTVDVNRYSAILIPPCPGAIHDLVSNKDLAQIIAHFMKKKKPICAIGHGVAGLCCARGDDGKTWELDGFSLTAPSLFEVGRLPEFSSMPIVLEDFVKDHGGKYTASEPDCNHVVIDRHVITGQNTQSTVTAVQNLILMCSNISSGGSGATGGSISSGGSSGSGGGSQKHLRPSSMGLNLTILGY</sequence>
<evidence type="ECO:0000256" key="6">
    <source>
        <dbReference type="ARBA" id="ARBA00039189"/>
    </source>
</evidence>
<dbReference type="PROSITE" id="PS51257">
    <property type="entry name" value="PROKAR_LIPOPROTEIN"/>
    <property type="match status" value="1"/>
</dbReference>
<keyword evidence="13" id="KW-1185">Reference proteome</keyword>
<evidence type="ECO:0000256" key="10">
    <source>
        <dbReference type="SAM" id="MobiDB-lite"/>
    </source>
</evidence>
<comment type="subcellular location">
    <subcellularLocation>
        <location evidence="1">Early endosome</location>
    </subcellularLocation>
    <subcellularLocation>
        <location evidence="2">Secreted</location>
    </subcellularLocation>
</comment>
<dbReference type="PANTHER" id="PTHR48094">
    <property type="entry name" value="PROTEIN/NUCLEIC ACID DEGLYCASE DJ-1-RELATED"/>
    <property type="match status" value="1"/>
</dbReference>